<dbReference type="EMBL" id="PIPQ01000003">
    <property type="protein sequence ID" value="RUO40607.1"/>
    <property type="molecule type" value="Genomic_DNA"/>
</dbReference>
<keyword evidence="2" id="KW-1185">Reference proteome</keyword>
<dbReference type="AlphaFoldDB" id="A0A432X1Y4"/>
<evidence type="ECO:0000313" key="1">
    <source>
        <dbReference type="EMBL" id="RUO40607.1"/>
    </source>
</evidence>
<dbReference type="RefSeq" id="WP_126757483.1">
    <property type="nucleotide sequence ID" value="NZ_PIPQ01000003.1"/>
</dbReference>
<reference evidence="1 2" key="1">
    <citation type="journal article" date="2011" name="Front. Microbiol.">
        <title>Genomic signatures of strain selection and enhancement in Bacillus atrophaeus var. globigii, a historical biowarfare simulant.</title>
        <authorList>
            <person name="Gibbons H.S."/>
            <person name="Broomall S.M."/>
            <person name="McNew L.A."/>
            <person name="Daligault H."/>
            <person name="Chapman C."/>
            <person name="Bruce D."/>
            <person name="Karavis M."/>
            <person name="Krepps M."/>
            <person name="McGregor P.A."/>
            <person name="Hong C."/>
            <person name="Park K.H."/>
            <person name="Akmal A."/>
            <person name="Feldman A."/>
            <person name="Lin J.S."/>
            <person name="Chang W.E."/>
            <person name="Higgs B.W."/>
            <person name="Demirev P."/>
            <person name="Lindquist J."/>
            <person name="Liem A."/>
            <person name="Fochler E."/>
            <person name="Read T.D."/>
            <person name="Tapia R."/>
            <person name="Johnson S."/>
            <person name="Bishop-Lilly K.A."/>
            <person name="Detter C."/>
            <person name="Han C."/>
            <person name="Sozhamannan S."/>
            <person name="Rosenzweig C.N."/>
            <person name="Skowronski E.W."/>
        </authorList>
    </citation>
    <scope>NUCLEOTIDE SEQUENCE [LARGE SCALE GENOMIC DNA]</scope>
    <source>
        <strain evidence="1 2">AIT1</strain>
    </source>
</reference>
<gene>
    <name evidence="1" type="ORF">CWE15_07640</name>
</gene>
<evidence type="ECO:0000313" key="2">
    <source>
        <dbReference type="Proteomes" id="UP000286976"/>
    </source>
</evidence>
<organism evidence="1 2">
    <name type="scientific">Aliidiomarina taiwanensis</name>
    <dbReference type="NCBI Taxonomy" id="946228"/>
    <lineage>
        <taxon>Bacteria</taxon>
        <taxon>Pseudomonadati</taxon>
        <taxon>Pseudomonadota</taxon>
        <taxon>Gammaproteobacteria</taxon>
        <taxon>Alteromonadales</taxon>
        <taxon>Idiomarinaceae</taxon>
        <taxon>Aliidiomarina</taxon>
    </lineage>
</organism>
<dbReference type="Pfam" id="PF10719">
    <property type="entry name" value="ComFB"/>
    <property type="match status" value="1"/>
</dbReference>
<comment type="caution">
    <text evidence="1">The sequence shown here is derived from an EMBL/GenBank/DDBJ whole genome shotgun (WGS) entry which is preliminary data.</text>
</comment>
<protein>
    <submittedName>
        <fullName evidence="1">Competence protein ComFB</fullName>
    </submittedName>
</protein>
<sequence length="91" mass="10779">MNLGDDIRNYYEQLVLDYFHAQELHLRYDEEFMADLCCLVLNRLPPRYIRNAVDMAFFLSSQERAEMDKRVADTVNESLAFLLERIKEEGG</sequence>
<dbReference type="Proteomes" id="UP000286976">
    <property type="component" value="Unassembled WGS sequence"/>
</dbReference>
<name>A0A432X1Y4_9GAMM</name>
<accession>A0A432X1Y4</accession>
<dbReference type="InterPro" id="IPR019657">
    <property type="entry name" value="ComFB"/>
</dbReference>
<proteinExistence type="predicted"/>
<dbReference type="OrthoDB" id="5895647at2"/>